<dbReference type="FunFam" id="3.40.1450.10:FF:000001">
    <property type="entry name" value="2,3-bisphosphoglycerate-independent phosphoglycerate mutase"/>
    <property type="match status" value="1"/>
</dbReference>
<dbReference type="RefSeq" id="WP_288183130.1">
    <property type="nucleotide sequence ID" value="NZ_LT608335.1"/>
</dbReference>
<reference evidence="16" key="1">
    <citation type="submission" date="2016-08" db="EMBL/GenBank/DDBJ databases">
        <authorList>
            <person name="Seilhamer J.J."/>
        </authorList>
    </citation>
    <scope>NUCLEOTIDE SEQUENCE</scope>
    <source>
        <strain evidence="16">86</strain>
    </source>
</reference>
<feature type="binding site" evidence="10 13">
    <location>
        <position position="14"/>
    </location>
    <ligand>
        <name>Mn(2+)</name>
        <dbReference type="ChEBI" id="CHEBI:29035"/>
        <label>2</label>
    </ligand>
</feature>
<dbReference type="Pfam" id="PF06415">
    <property type="entry name" value="iPGM_N"/>
    <property type="match status" value="1"/>
</dbReference>
<feature type="binding site" evidence="10 12">
    <location>
        <position position="126"/>
    </location>
    <ligand>
        <name>substrate</name>
    </ligand>
</feature>
<dbReference type="PANTHER" id="PTHR31637:SF0">
    <property type="entry name" value="2,3-BISPHOSPHOGLYCERATE-INDEPENDENT PHOSPHOGLYCERATE MUTASE"/>
    <property type="match status" value="1"/>
</dbReference>
<dbReference type="HAMAP" id="MF_01038">
    <property type="entry name" value="GpmI"/>
    <property type="match status" value="1"/>
</dbReference>
<dbReference type="CDD" id="cd16010">
    <property type="entry name" value="iPGM"/>
    <property type="match status" value="1"/>
</dbReference>
<comment type="cofactor">
    <cofactor evidence="10">
        <name>Mn(2+)</name>
        <dbReference type="ChEBI" id="CHEBI:29035"/>
    </cofactor>
    <text evidence="10">Binds 2 manganese ions per subunit.</text>
</comment>
<dbReference type="EMBL" id="FMJE01000002">
    <property type="protein sequence ID" value="SCM78539.1"/>
    <property type="molecule type" value="Genomic_DNA"/>
</dbReference>
<comment type="similarity">
    <text evidence="3 10">Belongs to the BPG-independent phosphoglycerate mutase family.</text>
</comment>
<evidence type="ECO:0000256" key="4">
    <source>
        <dbReference type="ARBA" id="ARBA00012026"/>
    </source>
</evidence>
<dbReference type="GO" id="GO:0005829">
    <property type="term" value="C:cytosol"/>
    <property type="evidence" value="ECO:0007669"/>
    <property type="project" value="TreeGrafter"/>
</dbReference>
<dbReference type="UniPathway" id="UPA00109">
    <property type="reaction ID" value="UER00186"/>
</dbReference>
<evidence type="ECO:0000256" key="8">
    <source>
        <dbReference type="ARBA" id="ARBA00023235"/>
    </source>
</evidence>
<dbReference type="InterPro" id="IPR005995">
    <property type="entry name" value="Pgm_bpd_ind"/>
</dbReference>
<evidence type="ECO:0000259" key="14">
    <source>
        <dbReference type="Pfam" id="PF01676"/>
    </source>
</evidence>
<feature type="binding site" evidence="10 13">
    <location>
        <position position="462"/>
    </location>
    <ligand>
        <name>Mn(2+)</name>
        <dbReference type="ChEBI" id="CHEBI:29035"/>
        <label>1</label>
    </ligand>
</feature>
<dbReference type="InterPro" id="IPR036646">
    <property type="entry name" value="PGAM_B_sf"/>
</dbReference>
<comment type="catalytic activity">
    <reaction evidence="1 10">
        <text>(2R)-2-phosphoglycerate = (2R)-3-phosphoglycerate</text>
        <dbReference type="Rhea" id="RHEA:15901"/>
        <dbReference type="ChEBI" id="CHEBI:58272"/>
        <dbReference type="ChEBI" id="CHEBI:58289"/>
        <dbReference type="EC" id="5.4.2.12"/>
    </reaction>
</comment>
<dbReference type="Gene3D" id="3.40.1450.10">
    <property type="entry name" value="BPG-independent phosphoglycerate mutase, domain B"/>
    <property type="match status" value="1"/>
</dbReference>
<dbReference type="SUPFAM" id="SSF64158">
    <property type="entry name" value="2,3-Bisphosphoglycerate-independent phosphoglycerate mutase, substrate-binding domain"/>
    <property type="match status" value="1"/>
</dbReference>
<evidence type="ECO:0000256" key="11">
    <source>
        <dbReference type="PIRSR" id="PIRSR001492-1"/>
    </source>
</evidence>
<feature type="binding site" evidence="10 13">
    <location>
        <position position="406"/>
    </location>
    <ligand>
        <name>Mn(2+)</name>
        <dbReference type="ChEBI" id="CHEBI:29035"/>
        <label>1</label>
    </ligand>
</feature>
<feature type="binding site" evidence="10 13">
    <location>
        <position position="65"/>
    </location>
    <ligand>
        <name>Mn(2+)</name>
        <dbReference type="ChEBI" id="CHEBI:29035"/>
        <label>2</label>
    </ligand>
</feature>
<evidence type="ECO:0000256" key="3">
    <source>
        <dbReference type="ARBA" id="ARBA00008819"/>
    </source>
</evidence>
<feature type="binding site" evidence="10 13">
    <location>
        <position position="444"/>
    </location>
    <ligand>
        <name>Mn(2+)</name>
        <dbReference type="ChEBI" id="CHEBI:29035"/>
        <label>2</label>
    </ligand>
</feature>
<dbReference type="AlphaFoldDB" id="A0A212LM83"/>
<evidence type="ECO:0000256" key="5">
    <source>
        <dbReference type="ARBA" id="ARBA00022723"/>
    </source>
</evidence>
<gene>
    <name evidence="10 16" type="primary">gpmI</name>
    <name evidence="16" type="ORF">KL86SPO_20094</name>
</gene>
<dbReference type="EC" id="5.4.2.12" evidence="4 10"/>
<dbReference type="InterPro" id="IPR017850">
    <property type="entry name" value="Alkaline_phosphatase_core_sf"/>
</dbReference>
<sequence>MAKLSSPIALIIMDGWGIGRVDDEYNAIAKAGTPHIKLLTEMYPNTALVCSGEAVGLPEGQMGNSEVGHLNIGAGRVVYQELTRISKSIRDGDFFHNPVFVKVCEQTKASDGTLHLMGLLSDGGVHSHINHLYALLELAKQQGITKVYVHAFLDGRDVPPSSAVTYIRELEAKMAEIGIGAIATISGRYYAMDRDQRWERTGKEYQALVYCQCAQAPTAVEAVEASYKAGITDEFVEPTVVAGCGYCGIKPRDGVIFFNFRPDRARQLSHALKDAAFEGFERTQEDLPLYFVTMTQYDETLALPVAFPPAHTANTLGEVFSRAGYTQLRIAETEKYAHVTYFFNGGEEQPFAGEERLLIPSPKVATYDLKPEMSAPEVTDKVVDAIKTGKYDLIILNYANGDMVGHTGVLEAATSAVTTVDQCVGRVAGAMRDRGGMTLITADHGNAEVMRDPVTGEAFTAHTTNRVPFILVSEAHRGASLREGILADIAPTILALAGIAQPAEMTGKSLLAK</sequence>
<evidence type="ECO:0000256" key="10">
    <source>
        <dbReference type="HAMAP-Rule" id="MF_01038"/>
    </source>
</evidence>
<comment type="subunit">
    <text evidence="10">Monomer.</text>
</comment>
<feature type="binding site" evidence="10 12">
    <location>
        <position position="188"/>
    </location>
    <ligand>
        <name>substrate</name>
    </ligand>
</feature>
<feature type="binding site" evidence="10 13">
    <location>
        <position position="443"/>
    </location>
    <ligand>
        <name>Mn(2+)</name>
        <dbReference type="ChEBI" id="CHEBI:29035"/>
        <label>2</label>
    </ligand>
</feature>
<dbReference type="GO" id="GO:0004619">
    <property type="term" value="F:phosphoglycerate mutase activity"/>
    <property type="evidence" value="ECO:0007669"/>
    <property type="project" value="UniProtKB-UniRule"/>
</dbReference>
<feature type="active site" description="Phosphoserine intermediate" evidence="10 11">
    <location>
        <position position="65"/>
    </location>
</feature>
<dbReference type="PIRSF" id="PIRSF001492">
    <property type="entry name" value="IPGAM"/>
    <property type="match status" value="1"/>
</dbReference>
<dbReference type="GO" id="GO:0006007">
    <property type="term" value="P:glucose catabolic process"/>
    <property type="evidence" value="ECO:0007669"/>
    <property type="project" value="InterPro"/>
</dbReference>
<feature type="domain" description="Metalloenzyme" evidence="14">
    <location>
        <begin position="7"/>
        <end position="499"/>
    </location>
</feature>
<feature type="binding site" evidence="10 12">
    <location>
        <position position="335"/>
    </location>
    <ligand>
        <name>substrate</name>
    </ligand>
</feature>
<evidence type="ECO:0000256" key="13">
    <source>
        <dbReference type="PIRSR" id="PIRSR001492-3"/>
    </source>
</evidence>
<dbReference type="GO" id="GO:0030145">
    <property type="term" value="F:manganese ion binding"/>
    <property type="evidence" value="ECO:0007669"/>
    <property type="project" value="UniProtKB-UniRule"/>
</dbReference>
<dbReference type="GO" id="GO:0006096">
    <property type="term" value="P:glycolytic process"/>
    <property type="evidence" value="ECO:0007669"/>
    <property type="project" value="UniProtKB-UniRule"/>
</dbReference>
<evidence type="ECO:0000256" key="7">
    <source>
        <dbReference type="ARBA" id="ARBA00023211"/>
    </source>
</evidence>
<dbReference type="InterPro" id="IPR006124">
    <property type="entry name" value="Metalloenzyme"/>
</dbReference>
<keyword evidence="7 10" id="KW-0464">Manganese</keyword>
<feature type="binding site" evidence="10 12">
    <location>
        <position position="194"/>
    </location>
    <ligand>
        <name>substrate</name>
    </ligand>
</feature>
<name>A0A212LM83_9FIRM</name>
<feature type="domain" description="BPG-independent PGAM N-terminal" evidence="15">
    <location>
        <begin position="85"/>
        <end position="299"/>
    </location>
</feature>
<organism evidence="16">
    <name type="scientific">uncultured Sporomusa sp</name>
    <dbReference type="NCBI Taxonomy" id="307249"/>
    <lineage>
        <taxon>Bacteria</taxon>
        <taxon>Bacillati</taxon>
        <taxon>Bacillota</taxon>
        <taxon>Negativicutes</taxon>
        <taxon>Selenomonadales</taxon>
        <taxon>Sporomusaceae</taxon>
        <taxon>Sporomusa</taxon>
        <taxon>environmental samples</taxon>
    </lineage>
</organism>
<evidence type="ECO:0000259" key="15">
    <source>
        <dbReference type="Pfam" id="PF06415"/>
    </source>
</evidence>
<feature type="binding site" evidence="10 12">
    <location>
        <begin position="156"/>
        <end position="157"/>
    </location>
    <ligand>
        <name>substrate</name>
    </ligand>
</feature>
<keyword evidence="6 10" id="KW-0324">Glycolysis</keyword>
<dbReference type="NCBIfam" id="TIGR01307">
    <property type="entry name" value="pgm_bpd_ind"/>
    <property type="match status" value="1"/>
</dbReference>
<feature type="binding site" evidence="10 13">
    <location>
        <position position="402"/>
    </location>
    <ligand>
        <name>Mn(2+)</name>
        <dbReference type="ChEBI" id="CHEBI:29035"/>
        <label>1</label>
    </ligand>
</feature>
<accession>A0A212LM83</accession>
<comment type="pathway">
    <text evidence="2 10">Carbohydrate degradation; glycolysis; pyruvate from D-glyceraldehyde 3-phosphate: step 3/5.</text>
</comment>
<evidence type="ECO:0000256" key="2">
    <source>
        <dbReference type="ARBA" id="ARBA00004798"/>
    </source>
</evidence>
<evidence type="ECO:0000313" key="16">
    <source>
        <dbReference type="EMBL" id="SCM78539.1"/>
    </source>
</evidence>
<dbReference type="PANTHER" id="PTHR31637">
    <property type="entry name" value="2,3-BISPHOSPHOGLYCERATE-INDEPENDENT PHOSPHOGLYCERATE MUTASE"/>
    <property type="match status" value="1"/>
</dbReference>
<dbReference type="InterPro" id="IPR011258">
    <property type="entry name" value="BPG-indep_PGM_N"/>
</dbReference>
<keyword evidence="8 10" id="KW-0413">Isomerase</keyword>
<evidence type="ECO:0000256" key="9">
    <source>
        <dbReference type="ARBA" id="ARBA00071648"/>
    </source>
</evidence>
<dbReference type="Gene3D" id="3.40.720.10">
    <property type="entry name" value="Alkaline Phosphatase, subunit A"/>
    <property type="match status" value="1"/>
</dbReference>
<evidence type="ECO:0000256" key="6">
    <source>
        <dbReference type="ARBA" id="ARBA00023152"/>
    </source>
</evidence>
<evidence type="ECO:0000256" key="12">
    <source>
        <dbReference type="PIRSR" id="PIRSR001492-2"/>
    </source>
</evidence>
<dbReference type="SUPFAM" id="SSF53649">
    <property type="entry name" value="Alkaline phosphatase-like"/>
    <property type="match status" value="1"/>
</dbReference>
<comment type="function">
    <text evidence="10">Catalyzes the interconversion of 2-phosphoglycerate and 3-phosphoglycerate.</text>
</comment>
<keyword evidence="5 10" id="KW-0479">Metal-binding</keyword>
<evidence type="ECO:0000256" key="1">
    <source>
        <dbReference type="ARBA" id="ARBA00000370"/>
    </source>
</evidence>
<protein>
    <recommendedName>
        <fullName evidence="9 10">2,3-bisphosphoglycerate-independent phosphoglycerate mutase</fullName>
        <shortName evidence="10">BPG-independent PGAM</shortName>
        <shortName evidence="10">Phosphoglyceromutase</shortName>
        <shortName evidence="10">iPGM</shortName>
        <ecNumber evidence="4 10">5.4.2.12</ecNumber>
    </recommendedName>
</protein>
<feature type="binding site" evidence="10 12">
    <location>
        <begin position="261"/>
        <end position="264"/>
    </location>
    <ligand>
        <name>substrate</name>
    </ligand>
</feature>
<proteinExistence type="inferred from homology"/>
<dbReference type="Pfam" id="PF01676">
    <property type="entry name" value="Metalloenzyme"/>
    <property type="match status" value="1"/>
</dbReference>